<keyword evidence="3" id="KW-1185">Reference proteome</keyword>
<evidence type="ECO:0000256" key="1">
    <source>
        <dbReference type="SAM" id="Phobius"/>
    </source>
</evidence>
<accession>A0ABV7M0A7</accession>
<sequence>MLSSLVSNLTDEVRTLIRGEVRLAQAEMTEKASQAGKGAGSIAAAGAVLFSGFLVLLAAAVYGLHAIIDYGETPWLSALIVGGIVLVIGFILLQAGRKKLKNLQMAPERTMASFRNDKDVAKHHGEHVKEGS</sequence>
<keyword evidence="1" id="KW-0472">Membrane</keyword>
<evidence type="ECO:0000313" key="2">
    <source>
        <dbReference type="EMBL" id="MFC3292174.1"/>
    </source>
</evidence>
<comment type="caution">
    <text evidence="2">The sequence shown here is derived from an EMBL/GenBank/DDBJ whole genome shotgun (WGS) entry which is preliminary data.</text>
</comment>
<reference evidence="3" key="1">
    <citation type="journal article" date="2019" name="Int. J. Syst. Evol. Microbiol.">
        <title>The Global Catalogue of Microorganisms (GCM) 10K type strain sequencing project: providing services to taxonomists for standard genome sequencing and annotation.</title>
        <authorList>
            <consortium name="The Broad Institute Genomics Platform"/>
            <consortium name="The Broad Institute Genome Sequencing Center for Infectious Disease"/>
            <person name="Wu L."/>
            <person name="Ma J."/>
        </authorList>
    </citation>
    <scope>NUCLEOTIDE SEQUENCE [LARGE SCALE GENOMIC DNA]</scope>
    <source>
        <strain evidence="3">KCTC 12847</strain>
    </source>
</reference>
<keyword evidence="1" id="KW-0812">Transmembrane</keyword>
<evidence type="ECO:0000313" key="3">
    <source>
        <dbReference type="Proteomes" id="UP001595640"/>
    </source>
</evidence>
<feature type="transmembrane region" description="Helical" evidence="1">
    <location>
        <begin position="42"/>
        <end position="68"/>
    </location>
</feature>
<dbReference type="Pfam" id="PF07332">
    <property type="entry name" value="Phage_holin_3_6"/>
    <property type="match status" value="1"/>
</dbReference>
<feature type="transmembrane region" description="Helical" evidence="1">
    <location>
        <begin position="74"/>
        <end position="93"/>
    </location>
</feature>
<keyword evidence="1" id="KW-1133">Transmembrane helix</keyword>
<dbReference type="InterPro" id="IPR009937">
    <property type="entry name" value="Phage_holin_3_6"/>
</dbReference>
<proteinExistence type="predicted"/>
<dbReference type="RefSeq" id="WP_229804170.1">
    <property type="nucleotide sequence ID" value="NZ_BMXD01000002.1"/>
</dbReference>
<gene>
    <name evidence="2" type="ORF">ACFOEI_08830</name>
</gene>
<dbReference type="EMBL" id="JBHRUH010000015">
    <property type="protein sequence ID" value="MFC3292174.1"/>
    <property type="molecule type" value="Genomic_DNA"/>
</dbReference>
<dbReference type="Proteomes" id="UP001595640">
    <property type="component" value="Unassembled WGS sequence"/>
</dbReference>
<name>A0ABV7M0A7_9GAMM</name>
<organism evidence="2 3">
    <name type="scientific">Modicisalibacter luteus</name>
    <dbReference type="NCBI Taxonomy" id="453962"/>
    <lineage>
        <taxon>Bacteria</taxon>
        <taxon>Pseudomonadati</taxon>
        <taxon>Pseudomonadota</taxon>
        <taxon>Gammaproteobacteria</taxon>
        <taxon>Oceanospirillales</taxon>
        <taxon>Halomonadaceae</taxon>
        <taxon>Modicisalibacter</taxon>
    </lineage>
</organism>
<protein>
    <submittedName>
        <fullName evidence="2">Phage holin family protein</fullName>
    </submittedName>
</protein>